<dbReference type="PROSITE" id="PS50943">
    <property type="entry name" value="HTH_CROC1"/>
    <property type="match status" value="1"/>
</dbReference>
<dbReference type="AlphaFoldDB" id="A0A212KIQ6"/>
<dbReference type="InterPro" id="IPR001387">
    <property type="entry name" value="Cro/C1-type_HTH"/>
</dbReference>
<accession>A0A212KIQ6</accession>
<name>A0A212KIQ6_9FIRM</name>
<evidence type="ECO:0000259" key="2">
    <source>
        <dbReference type="PROSITE" id="PS50943"/>
    </source>
</evidence>
<proteinExistence type="predicted"/>
<dbReference type="SUPFAM" id="SSF47413">
    <property type="entry name" value="lambda repressor-like DNA-binding domains"/>
    <property type="match status" value="1"/>
</dbReference>
<feature type="region of interest" description="Disordered" evidence="1">
    <location>
        <begin position="79"/>
        <end position="104"/>
    </location>
</feature>
<protein>
    <submittedName>
        <fullName evidence="3">DNA-binding helix-turn-helix protein</fullName>
    </submittedName>
</protein>
<gene>
    <name evidence="3" type="ORF">KL86CLO1_13305</name>
</gene>
<keyword evidence="3" id="KW-0238">DNA-binding</keyword>
<organism evidence="3">
    <name type="scientific">uncultured Eubacteriales bacterium</name>
    <dbReference type="NCBI Taxonomy" id="172733"/>
    <lineage>
        <taxon>Bacteria</taxon>
        <taxon>Bacillati</taxon>
        <taxon>Bacillota</taxon>
        <taxon>Clostridia</taxon>
        <taxon>Eubacteriales</taxon>
        <taxon>environmental samples</taxon>
    </lineage>
</organism>
<reference evidence="3" key="1">
    <citation type="submission" date="2016-04" db="EMBL/GenBank/DDBJ databases">
        <authorList>
            <person name="Evans L.H."/>
            <person name="Alamgir A."/>
            <person name="Owens N."/>
            <person name="Weber N.D."/>
            <person name="Virtaneva K."/>
            <person name="Barbian K."/>
            <person name="Babar A."/>
            <person name="Rosenke K."/>
        </authorList>
    </citation>
    <scope>NUCLEOTIDE SEQUENCE</scope>
    <source>
        <strain evidence="3">86</strain>
    </source>
</reference>
<feature type="domain" description="HTH cro/C1-type" evidence="2">
    <location>
        <begin position="8"/>
        <end position="62"/>
    </location>
</feature>
<dbReference type="Pfam" id="PF13560">
    <property type="entry name" value="HTH_31"/>
    <property type="match status" value="1"/>
</dbReference>
<dbReference type="SMART" id="SM00530">
    <property type="entry name" value="HTH_XRE"/>
    <property type="match status" value="1"/>
</dbReference>
<sequence length="153" mass="17093">MITLAQRIETLRTESNLSRPALAAALGFPKGSFDKFETGRATPTKEQQEKMAAYFGVSLFYLRGESNDRTRQETWMDAAVADDEPDPAPARKSRPAKVYDAPKDDQPTVWDTLLAGKQTQDLLRSIVLETLKSPEGQELIAKAVIKELARRQN</sequence>
<dbReference type="EMBL" id="FLUN01000001">
    <property type="protein sequence ID" value="SBW11531.1"/>
    <property type="molecule type" value="Genomic_DNA"/>
</dbReference>
<dbReference type="GO" id="GO:0003677">
    <property type="term" value="F:DNA binding"/>
    <property type="evidence" value="ECO:0007669"/>
    <property type="project" value="UniProtKB-KW"/>
</dbReference>
<dbReference type="InterPro" id="IPR010982">
    <property type="entry name" value="Lambda_DNA-bd_dom_sf"/>
</dbReference>
<evidence type="ECO:0000256" key="1">
    <source>
        <dbReference type="SAM" id="MobiDB-lite"/>
    </source>
</evidence>
<dbReference type="Gene3D" id="1.10.260.40">
    <property type="entry name" value="lambda repressor-like DNA-binding domains"/>
    <property type="match status" value="1"/>
</dbReference>
<evidence type="ECO:0000313" key="3">
    <source>
        <dbReference type="EMBL" id="SBW11531.1"/>
    </source>
</evidence>
<dbReference type="CDD" id="cd00093">
    <property type="entry name" value="HTH_XRE"/>
    <property type="match status" value="1"/>
</dbReference>